<protein>
    <submittedName>
        <fullName evidence="1">Uncharacterized protein</fullName>
    </submittedName>
</protein>
<proteinExistence type="predicted"/>
<feature type="non-terminal residue" evidence="1">
    <location>
        <position position="1"/>
    </location>
</feature>
<gene>
    <name evidence="1" type="ORF">TSPGSL018_30203</name>
</gene>
<dbReference type="AlphaFoldDB" id="A0A061RIX1"/>
<dbReference type="EMBL" id="GBEZ01013042">
    <property type="protein sequence ID" value="JAC72907.1"/>
    <property type="molecule type" value="Transcribed_RNA"/>
</dbReference>
<reference evidence="1" key="1">
    <citation type="submission" date="2014-05" db="EMBL/GenBank/DDBJ databases">
        <title>The transcriptome of the halophilic microalga Tetraselmis sp. GSL018 isolated from the Great Salt Lake, Utah.</title>
        <authorList>
            <person name="Jinkerson R.E."/>
            <person name="D'Adamo S."/>
            <person name="Posewitz M.C."/>
        </authorList>
    </citation>
    <scope>NUCLEOTIDE SEQUENCE</scope>
    <source>
        <strain evidence="1">GSL018</strain>
    </source>
</reference>
<evidence type="ECO:0000313" key="1">
    <source>
        <dbReference type="EMBL" id="JAC72907.1"/>
    </source>
</evidence>
<accession>A0A061RIX1</accession>
<organism evidence="1">
    <name type="scientific">Tetraselmis sp. GSL018</name>
    <dbReference type="NCBI Taxonomy" id="582737"/>
    <lineage>
        <taxon>Eukaryota</taxon>
        <taxon>Viridiplantae</taxon>
        <taxon>Chlorophyta</taxon>
        <taxon>core chlorophytes</taxon>
        <taxon>Chlorodendrophyceae</taxon>
        <taxon>Chlorodendrales</taxon>
        <taxon>Chlorodendraceae</taxon>
        <taxon>Tetraselmis</taxon>
    </lineage>
</organism>
<name>A0A061RIX1_9CHLO</name>
<sequence length="48" mass="5036">SVSGSSTLRDYITVTGSDGAEGLTLAAICESRSKKYSPAEPVREQGFL</sequence>